<accession>A0ABP7FVX2</accession>
<evidence type="ECO:0000256" key="1">
    <source>
        <dbReference type="ARBA" id="ARBA00004651"/>
    </source>
</evidence>
<evidence type="ECO:0000313" key="9">
    <source>
        <dbReference type="Proteomes" id="UP001501004"/>
    </source>
</evidence>
<name>A0ABP7FVX2_9MICO</name>
<evidence type="ECO:0000259" key="7">
    <source>
        <dbReference type="Pfam" id="PF00482"/>
    </source>
</evidence>
<dbReference type="RefSeq" id="WP_344757548.1">
    <property type="nucleotide sequence ID" value="NZ_BAABAE010000004.1"/>
</dbReference>
<feature type="domain" description="Type II secretion system protein GspF" evidence="7">
    <location>
        <begin position="116"/>
        <end position="240"/>
    </location>
</feature>
<evidence type="ECO:0000313" key="8">
    <source>
        <dbReference type="EMBL" id="GAA3749708.1"/>
    </source>
</evidence>
<organism evidence="8 9">
    <name type="scientific">Leifsonella bigeumensis</name>
    <dbReference type="NCBI Taxonomy" id="433643"/>
    <lineage>
        <taxon>Bacteria</taxon>
        <taxon>Bacillati</taxon>
        <taxon>Actinomycetota</taxon>
        <taxon>Actinomycetes</taxon>
        <taxon>Micrococcales</taxon>
        <taxon>Microbacteriaceae</taxon>
        <taxon>Leifsonella</taxon>
    </lineage>
</organism>
<evidence type="ECO:0000256" key="6">
    <source>
        <dbReference type="SAM" id="Phobius"/>
    </source>
</evidence>
<gene>
    <name evidence="8" type="ORF">GCM10022239_26290</name>
</gene>
<keyword evidence="3 6" id="KW-0812">Transmembrane</keyword>
<dbReference type="Proteomes" id="UP001501004">
    <property type="component" value="Unassembled WGS sequence"/>
</dbReference>
<comment type="subcellular location">
    <subcellularLocation>
        <location evidence="1">Cell membrane</location>
        <topology evidence="1">Multi-pass membrane protein</topology>
    </subcellularLocation>
</comment>
<evidence type="ECO:0000256" key="3">
    <source>
        <dbReference type="ARBA" id="ARBA00022692"/>
    </source>
</evidence>
<keyword evidence="4 6" id="KW-1133">Transmembrane helix</keyword>
<keyword evidence="5 6" id="KW-0472">Membrane</keyword>
<dbReference type="PANTHER" id="PTHR35007:SF2">
    <property type="entry name" value="PILUS ASSEMBLE PROTEIN"/>
    <property type="match status" value="1"/>
</dbReference>
<evidence type="ECO:0000256" key="5">
    <source>
        <dbReference type="ARBA" id="ARBA00023136"/>
    </source>
</evidence>
<keyword evidence="9" id="KW-1185">Reference proteome</keyword>
<dbReference type="PANTHER" id="PTHR35007">
    <property type="entry name" value="INTEGRAL MEMBRANE PROTEIN-RELATED"/>
    <property type="match status" value="1"/>
</dbReference>
<evidence type="ECO:0000256" key="2">
    <source>
        <dbReference type="ARBA" id="ARBA00022475"/>
    </source>
</evidence>
<reference evidence="9" key="1">
    <citation type="journal article" date="2019" name="Int. J. Syst. Evol. Microbiol.">
        <title>The Global Catalogue of Microorganisms (GCM) 10K type strain sequencing project: providing services to taxonomists for standard genome sequencing and annotation.</title>
        <authorList>
            <consortium name="The Broad Institute Genomics Platform"/>
            <consortium name="The Broad Institute Genome Sequencing Center for Infectious Disease"/>
            <person name="Wu L."/>
            <person name="Ma J."/>
        </authorList>
    </citation>
    <scope>NUCLEOTIDE SEQUENCE [LARGE SCALE GENOMIC DNA]</scope>
    <source>
        <strain evidence="9">JCM 16949</strain>
    </source>
</reference>
<keyword evidence="2" id="KW-1003">Cell membrane</keyword>
<feature type="transmembrane region" description="Helical" evidence="6">
    <location>
        <begin position="58"/>
        <end position="91"/>
    </location>
</feature>
<feature type="transmembrane region" description="Helical" evidence="6">
    <location>
        <begin position="221"/>
        <end position="242"/>
    </location>
</feature>
<dbReference type="InterPro" id="IPR018076">
    <property type="entry name" value="T2SS_GspF_dom"/>
</dbReference>
<sequence length="287" mass="30508">MILLLGCSLGLGLLLTASPFLWPAARRALRSTPGVVGRLQERMRQAGLRAVSVPTFAIVSLIVGAVTTAAVFVFVPVVALAVAAGLVALALPTAVVNWRARAGRRANRVVWPDVVDHLVSAVRSGLSLPDGVALLAHNGPAPTREAFAEFESDFTASGNFARSLDRVKERLGDPVADRILETLRMSREVGGNELPAVLRALAAHLRQEAAIRGEVEARQSWVMNAARLGAAAPWVILALLATRPEAAAAYNTSVGIAVIVGGLVVTVVAYRAMIALARLPEERRWFR</sequence>
<feature type="transmembrane region" description="Helical" evidence="6">
    <location>
        <begin position="254"/>
        <end position="277"/>
    </location>
</feature>
<comment type="caution">
    <text evidence="8">The sequence shown here is derived from an EMBL/GenBank/DDBJ whole genome shotgun (WGS) entry which is preliminary data.</text>
</comment>
<evidence type="ECO:0000256" key="4">
    <source>
        <dbReference type="ARBA" id="ARBA00022989"/>
    </source>
</evidence>
<protein>
    <submittedName>
        <fullName evidence="8">Type II secretion system F family protein</fullName>
    </submittedName>
</protein>
<dbReference type="EMBL" id="BAABAE010000004">
    <property type="protein sequence ID" value="GAA3749708.1"/>
    <property type="molecule type" value="Genomic_DNA"/>
</dbReference>
<dbReference type="Pfam" id="PF00482">
    <property type="entry name" value="T2SSF"/>
    <property type="match status" value="1"/>
</dbReference>
<proteinExistence type="predicted"/>